<accession>A0A643G4X5</accession>
<dbReference type="InterPro" id="IPR008554">
    <property type="entry name" value="Glutaredoxin-like"/>
</dbReference>
<dbReference type="SUPFAM" id="SSF52833">
    <property type="entry name" value="Thioredoxin-like"/>
    <property type="match status" value="1"/>
</dbReference>
<gene>
    <name evidence="1" type="ORF">F7R26_013735</name>
</gene>
<dbReference type="GeneID" id="98401969"/>
<dbReference type="EMBL" id="CP062803">
    <property type="protein sequence ID" value="QOT75277.1"/>
    <property type="molecule type" value="Genomic_DNA"/>
</dbReference>
<sequence length="101" mass="11115">MAHLTLYGRRYCHLCEDMKIALEPLRRDFSFVLHVVDVDADPAAIARFDELVPVLMAGSPVGPDVELCHYFLDEKRVRAWLAAHAGPRAGEQVGNGALDGA</sequence>
<dbReference type="Gene3D" id="3.40.30.10">
    <property type="entry name" value="Glutaredoxin"/>
    <property type="match status" value="1"/>
</dbReference>
<dbReference type="InterPro" id="IPR036249">
    <property type="entry name" value="Thioredoxin-like_sf"/>
</dbReference>
<dbReference type="Pfam" id="PF05768">
    <property type="entry name" value="Glrx-like"/>
    <property type="match status" value="1"/>
</dbReference>
<organism evidence="1 2">
    <name type="scientific">Cupriavidus basilensis</name>
    <dbReference type="NCBI Taxonomy" id="68895"/>
    <lineage>
        <taxon>Bacteria</taxon>
        <taxon>Pseudomonadati</taxon>
        <taxon>Pseudomonadota</taxon>
        <taxon>Betaproteobacteria</taxon>
        <taxon>Burkholderiales</taxon>
        <taxon>Burkholderiaceae</taxon>
        <taxon>Cupriavidus</taxon>
    </lineage>
</organism>
<dbReference type="RefSeq" id="WP_150983162.1">
    <property type="nucleotide sequence ID" value="NZ_CP062803.1"/>
</dbReference>
<dbReference type="Proteomes" id="UP000397656">
    <property type="component" value="Chromosome 1"/>
</dbReference>
<proteinExistence type="predicted"/>
<reference evidence="1 2" key="1">
    <citation type="submission" date="2020-10" db="EMBL/GenBank/DDBJ databases">
        <title>Complete genome sequence of Cupriavidus basilensis CCUG 49340T.</title>
        <authorList>
            <person name="Salva-Serra F."/>
            <person name="Donoso R.A."/>
            <person name="Cho K.H."/>
            <person name="Yoo J.A."/>
            <person name="Lee K."/>
            <person name="Yoon S.-H."/>
            <person name="Perez-Pantoja D."/>
            <person name="Moore E.R.B."/>
        </authorList>
    </citation>
    <scope>NUCLEOTIDE SEQUENCE [LARGE SCALE GENOMIC DNA]</scope>
    <source>
        <strain evidence="2">CCUG 49340</strain>
    </source>
</reference>
<dbReference type="AlphaFoldDB" id="A0A643G4X5"/>
<evidence type="ECO:0000313" key="2">
    <source>
        <dbReference type="Proteomes" id="UP000397656"/>
    </source>
</evidence>
<evidence type="ECO:0000313" key="1">
    <source>
        <dbReference type="EMBL" id="QOT75277.1"/>
    </source>
</evidence>
<name>A0A643G4X5_9BURK</name>
<protein>
    <submittedName>
        <fullName evidence="1">Glutaredoxin family protein</fullName>
    </submittedName>
</protein>